<dbReference type="SMART" id="SM00028">
    <property type="entry name" value="TPR"/>
    <property type="match status" value="4"/>
</dbReference>
<dbReference type="Pfam" id="PF07719">
    <property type="entry name" value="TPR_2"/>
    <property type="match status" value="1"/>
</dbReference>
<feature type="repeat" description="TPR" evidence="3">
    <location>
        <begin position="194"/>
        <end position="227"/>
    </location>
</feature>
<proteinExistence type="predicted"/>
<dbReference type="Proteomes" id="UP000011728">
    <property type="component" value="Chromosome"/>
</dbReference>
<reference evidence="4 5" key="1">
    <citation type="submission" date="2013-02" db="EMBL/GenBank/DDBJ databases">
        <title>Genome sequence of Clostridium saccharoperbutylacetonicum N1-4(HMT).</title>
        <authorList>
            <person name="Poehlein A."/>
            <person name="Daniel R."/>
        </authorList>
    </citation>
    <scope>NUCLEOTIDE SEQUENCE [LARGE SCALE GENOMIC DNA]</scope>
    <source>
        <strain evidence="5">N1-4(HMT)</strain>
    </source>
</reference>
<evidence type="ECO:0000256" key="2">
    <source>
        <dbReference type="ARBA" id="ARBA00022803"/>
    </source>
</evidence>
<dbReference type="PANTHER" id="PTHR12558:SF13">
    <property type="entry name" value="CELL DIVISION CYCLE PROTEIN 27 HOMOLOG"/>
    <property type="match status" value="1"/>
</dbReference>
<dbReference type="HOGENOM" id="CLU_1136484_0_0_9"/>
<dbReference type="InterPro" id="IPR011990">
    <property type="entry name" value="TPR-like_helical_dom_sf"/>
</dbReference>
<dbReference type="PROSITE" id="PS50005">
    <property type="entry name" value="TPR"/>
    <property type="match status" value="1"/>
</dbReference>
<protein>
    <submittedName>
        <fullName evidence="4">Tetratricopeptide repeat protein</fullName>
    </submittedName>
</protein>
<dbReference type="SUPFAM" id="SSF48452">
    <property type="entry name" value="TPR-like"/>
    <property type="match status" value="1"/>
</dbReference>
<name>M1MM66_9CLOT</name>
<keyword evidence="5" id="KW-1185">Reference proteome</keyword>
<dbReference type="OrthoDB" id="1893695at2"/>
<dbReference type="InterPro" id="IPR019734">
    <property type="entry name" value="TPR_rpt"/>
</dbReference>
<dbReference type="STRING" id="36745.CLSAP_33210"/>
<dbReference type="PANTHER" id="PTHR12558">
    <property type="entry name" value="CELL DIVISION CYCLE 16,23,27"/>
    <property type="match status" value="1"/>
</dbReference>
<gene>
    <name evidence="4" type="ORF">Cspa_c35470</name>
</gene>
<evidence type="ECO:0000256" key="3">
    <source>
        <dbReference type="PROSITE-ProRule" id="PRU00339"/>
    </source>
</evidence>
<dbReference type="RefSeq" id="WP_015393624.1">
    <property type="nucleotide sequence ID" value="NC_020291.1"/>
</dbReference>
<dbReference type="eggNOG" id="COG0457">
    <property type="taxonomic scope" value="Bacteria"/>
</dbReference>
<evidence type="ECO:0000313" key="5">
    <source>
        <dbReference type="Proteomes" id="UP000011728"/>
    </source>
</evidence>
<evidence type="ECO:0000313" key="4">
    <source>
        <dbReference type="EMBL" id="AGF57308.1"/>
    </source>
</evidence>
<dbReference type="PATRIC" id="fig|931276.5.peg.3573"/>
<dbReference type="Gene3D" id="1.25.40.10">
    <property type="entry name" value="Tetratricopeptide repeat domain"/>
    <property type="match status" value="2"/>
</dbReference>
<dbReference type="AlphaFoldDB" id="M1MM66"/>
<dbReference type="EMBL" id="CP004121">
    <property type="protein sequence ID" value="AGF57308.1"/>
    <property type="molecule type" value="Genomic_DNA"/>
</dbReference>
<keyword evidence="1" id="KW-0677">Repeat</keyword>
<dbReference type="KEGG" id="csr:Cspa_c35470"/>
<evidence type="ECO:0000256" key="1">
    <source>
        <dbReference type="ARBA" id="ARBA00022737"/>
    </source>
</evidence>
<organism evidence="4 5">
    <name type="scientific">Clostridium saccharoperbutylacetonicum N1-4(HMT)</name>
    <dbReference type="NCBI Taxonomy" id="931276"/>
    <lineage>
        <taxon>Bacteria</taxon>
        <taxon>Bacillati</taxon>
        <taxon>Bacillota</taxon>
        <taxon>Clostridia</taxon>
        <taxon>Eubacteriales</taxon>
        <taxon>Clostridiaceae</taxon>
        <taxon>Clostridium</taxon>
    </lineage>
</organism>
<sequence length="249" mass="28841">MEENKNIQDKINLFLEENRINVKGGTIKDEKQLSLVLNNLAMSDYEKGKLEKALYFTESAAEFYEENYYSYYIKGLVLRKLAKTKEAIDAFEKYCDNSDDSDDSLAHIYLGLSYAELDDAENALMHLRTGEKNISDEEKEKNLLLICAVYECIGNIYLKRENIVEFTEHDKYSMNYKSAVRYYKMSLKINRLNSELINRLAACYYHLEDLNKVLYCYEQAAKIAPDNAMFKDAIKELKESGVKAESAGF</sequence>
<dbReference type="InterPro" id="IPR013105">
    <property type="entry name" value="TPR_2"/>
</dbReference>
<accession>M1MM66</accession>
<keyword evidence="2 3" id="KW-0802">TPR repeat</keyword>